<evidence type="ECO:0000256" key="1">
    <source>
        <dbReference type="SAM" id="Phobius"/>
    </source>
</evidence>
<feature type="transmembrane region" description="Helical" evidence="1">
    <location>
        <begin position="203"/>
        <end position="222"/>
    </location>
</feature>
<protein>
    <submittedName>
        <fullName evidence="2">Uncharacterized protein</fullName>
    </submittedName>
</protein>
<accession>A0ABY8AQE8</accession>
<keyword evidence="1" id="KW-0472">Membrane</keyword>
<dbReference type="RefSeq" id="WP_275087833.1">
    <property type="nucleotide sequence ID" value="NZ_CP119078.1"/>
</dbReference>
<name>A0ABY8AQE8_9GAMM</name>
<proteinExistence type="predicted"/>
<keyword evidence="1" id="KW-0812">Transmembrane</keyword>
<reference evidence="2 3" key="1">
    <citation type="submission" date="2023-02" db="EMBL/GenBank/DDBJ databases">
        <title>Genome Sequence of L. cardiaca H63T.</title>
        <authorList>
            <person name="Lopez A.E."/>
            <person name="Cianciotto N.P."/>
        </authorList>
    </citation>
    <scope>NUCLEOTIDE SEQUENCE [LARGE SCALE GENOMIC DNA]</scope>
    <source>
        <strain evidence="2 3">H63</strain>
    </source>
</reference>
<evidence type="ECO:0000313" key="3">
    <source>
        <dbReference type="Proteomes" id="UP001222087"/>
    </source>
</evidence>
<organism evidence="2 3">
    <name type="scientific">Legionella cardiaca</name>
    <dbReference type="NCBI Taxonomy" id="1071983"/>
    <lineage>
        <taxon>Bacteria</taxon>
        <taxon>Pseudomonadati</taxon>
        <taxon>Pseudomonadota</taxon>
        <taxon>Gammaproteobacteria</taxon>
        <taxon>Legionellales</taxon>
        <taxon>Legionellaceae</taxon>
        <taxon>Legionella</taxon>
    </lineage>
</organism>
<dbReference type="EMBL" id="CP119078">
    <property type="protein sequence ID" value="WED42009.1"/>
    <property type="molecule type" value="Genomic_DNA"/>
</dbReference>
<evidence type="ECO:0000313" key="2">
    <source>
        <dbReference type="EMBL" id="WED42009.1"/>
    </source>
</evidence>
<keyword evidence="3" id="KW-1185">Reference proteome</keyword>
<sequence>MEKELVNFRRAFLAYLNNPSSGNQNNLITAGSAFYRFAEAELQEKVKKDPLADAGGDAMGDTLTKLMNETFKNMAISEAKLNLLDELLDKMNQSDNKSDATDAVVIAAAIGMFRENSALVVSEDQCHVLSSIYAIELDGYRISNKDLVAGEAAIKLSEKLLEITQRVFKAGSISKEHQEEYTKAYDEASNKGIDKHRGIKEKFYNFLTALSCLLLAPIIYHLEKSKTTGTFWSSVKTQTQEDIEKAKGAIEEYDKKFNKS</sequence>
<gene>
    <name evidence="2" type="ORF">PXX05_08680</name>
</gene>
<keyword evidence="1" id="KW-1133">Transmembrane helix</keyword>
<dbReference type="Proteomes" id="UP001222087">
    <property type="component" value="Chromosome"/>
</dbReference>